<dbReference type="GO" id="GO:0006508">
    <property type="term" value="P:proteolysis"/>
    <property type="evidence" value="ECO:0007669"/>
    <property type="project" value="UniProtKB-KW"/>
</dbReference>
<dbReference type="Gene3D" id="3.30.1380.10">
    <property type="match status" value="1"/>
</dbReference>
<accession>A0A0K1EBZ6</accession>
<evidence type="ECO:0000256" key="7">
    <source>
        <dbReference type="ARBA" id="ARBA00022833"/>
    </source>
</evidence>
<keyword evidence="9" id="KW-0961">Cell wall biogenesis/degradation</keyword>
<comment type="cofactor">
    <cofactor evidence="1">
        <name>Zn(2+)</name>
        <dbReference type="ChEBI" id="CHEBI:29105"/>
    </cofactor>
</comment>
<evidence type="ECO:0000256" key="4">
    <source>
        <dbReference type="ARBA" id="ARBA00022723"/>
    </source>
</evidence>
<dbReference type="SMART" id="SM00257">
    <property type="entry name" value="LysM"/>
    <property type="match status" value="1"/>
</dbReference>
<keyword evidence="7" id="KW-0862">Zinc</keyword>
<evidence type="ECO:0000259" key="13">
    <source>
        <dbReference type="PROSITE" id="PS51782"/>
    </source>
</evidence>
<evidence type="ECO:0000313" key="15">
    <source>
        <dbReference type="Proteomes" id="UP000067626"/>
    </source>
</evidence>
<dbReference type="SUPFAM" id="SSF54106">
    <property type="entry name" value="LysM domain"/>
    <property type="match status" value="1"/>
</dbReference>
<feature type="compositionally biased region" description="Basic and acidic residues" evidence="12">
    <location>
        <begin position="95"/>
        <end position="114"/>
    </location>
</feature>
<dbReference type="GO" id="GO:0008237">
    <property type="term" value="F:metallopeptidase activity"/>
    <property type="evidence" value="ECO:0007669"/>
    <property type="project" value="UniProtKB-KW"/>
</dbReference>
<evidence type="ECO:0000256" key="10">
    <source>
        <dbReference type="ARBA" id="ARBA00093448"/>
    </source>
</evidence>
<organism evidence="14 15">
    <name type="scientific">Chondromyces crocatus</name>
    <dbReference type="NCBI Taxonomy" id="52"/>
    <lineage>
        <taxon>Bacteria</taxon>
        <taxon>Pseudomonadati</taxon>
        <taxon>Myxococcota</taxon>
        <taxon>Polyangia</taxon>
        <taxon>Polyangiales</taxon>
        <taxon>Polyangiaceae</taxon>
        <taxon>Chondromyces</taxon>
    </lineage>
</organism>
<dbReference type="STRING" id="52.CMC5_025250"/>
<evidence type="ECO:0000256" key="12">
    <source>
        <dbReference type="SAM" id="MobiDB-lite"/>
    </source>
</evidence>
<name>A0A0K1EBZ6_CHOCO</name>
<dbReference type="GO" id="GO:0046872">
    <property type="term" value="F:metal ion binding"/>
    <property type="evidence" value="ECO:0007669"/>
    <property type="project" value="UniProtKB-KW"/>
</dbReference>
<dbReference type="Pfam" id="PF01476">
    <property type="entry name" value="LysM"/>
    <property type="match status" value="1"/>
</dbReference>
<keyword evidence="6" id="KW-0378">Hydrolase</keyword>
<dbReference type="InterPro" id="IPR010275">
    <property type="entry name" value="MepK"/>
</dbReference>
<keyword evidence="8" id="KW-0482">Metalloprotease</keyword>
<evidence type="ECO:0000256" key="2">
    <source>
        <dbReference type="ARBA" id="ARBA00004776"/>
    </source>
</evidence>
<keyword evidence="5" id="KW-0732">Signal</keyword>
<dbReference type="EMBL" id="CP012159">
    <property type="protein sequence ID" value="AKT38379.1"/>
    <property type="molecule type" value="Genomic_DNA"/>
</dbReference>
<dbReference type="KEGG" id="ccro:CMC5_025250"/>
<comment type="pathway">
    <text evidence="2">Cell wall biogenesis; cell wall polysaccharide biosynthesis.</text>
</comment>
<evidence type="ECO:0000256" key="11">
    <source>
        <dbReference type="ARBA" id="ARBA00093666"/>
    </source>
</evidence>
<dbReference type="Proteomes" id="UP000067626">
    <property type="component" value="Chromosome"/>
</dbReference>
<keyword evidence="4" id="KW-0479">Metal-binding</keyword>
<dbReference type="InterPro" id="IPR009045">
    <property type="entry name" value="Zn_M74/Hedgehog-like"/>
</dbReference>
<gene>
    <name evidence="14" type="ORF">CMC5_025250</name>
</gene>
<evidence type="ECO:0000256" key="1">
    <source>
        <dbReference type="ARBA" id="ARBA00001947"/>
    </source>
</evidence>
<evidence type="ECO:0000256" key="5">
    <source>
        <dbReference type="ARBA" id="ARBA00022729"/>
    </source>
</evidence>
<dbReference type="CDD" id="cd00118">
    <property type="entry name" value="LysM"/>
    <property type="match status" value="1"/>
</dbReference>
<evidence type="ECO:0000256" key="9">
    <source>
        <dbReference type="ARBA" id="ARBA00023316"/>
    </source>
</evidence>
<sequence length="311" mass="34700">MEHVVARGHTLVAIARRYRTTVNIIREVNNLKPSEQLRPGQRLIIPERGKEAEAARRAAALRKEEALKEEAKKPARKGKDARAEGEQPKGSGSGGKKDDRKSGGKTEKEDESLVRKPKRPGFVRLIRHTEELEIQLLTRNGRLNPKVLPKLSHLLRSPKGEIPIDPRLATLLGMVSDHFGGRTIRVVSGYRPYSPTQYTPRSNHNHGRAIDFSIVGIPNTVVRDFCRTFRNAGVGYYPNSSFVHLDVRSAKTYWVDYSRPGEAPRYRHKGAQPEESEGTSDMAQAPRNDGDSGSNETPPSSAEGEVYGREN</sequence>
<feature type="compositionally biased region" description="Polar residues" evidence="12">
    <location>
        <begin position="291"/>
        <end position="300"/>
    </location>
</feature>
<dbReference type="Pfam" id="PF05951">
    <property type="entry name" value="Peptidase_M15_2"/>
    <property type="match status" value="1"/>
</dbReference>
<keyword evidence="15" id="KW-1185">Reference proteome</keyword>
<evidence type="ECO:0000313" key="14">
    <source>
        <dbReference type="EMBL" id="AKT38379.1"/>
    </source>
</evidence>
<feature type="region of interest" description="Disordered" evidence="12">
    <location>
        <begin position="261"/>
        <end position="311"/>
    </location>
</feature>
<proteinExistence type="inferred from homology"/>
<feature type="domain" description="LysM" evidence="13">
    <location>
        <begin position="1"/>
        <end position="45"/>
    </location>
</feature>
<reference evidence="14 15" key="1">
    <citation type="submission" date="2015-07" db="EMBL/GenBank/DDBJ databases">
        <title>Genome analysis of myxobacterium Chondromyces crocatus Cm c5 reveals a high potential for natural compound synthesis and the genetic basis for the loss of fruiting body formation.</title>
        <authorList>
            <person name="Zaburannyi N."/>
            <person name="Bunk B."/>
            <person name="Maier J."/>
            <person name="Overmann J."/>
            <person name="Mueller R."/>
        </authorList>
    </citation>
    <scope>NUCLEOTIDE SEQUENCE [LARGE SCALE GENOMIC DNA]</scope>
    <source>
        <strain evidence="14 15">Cm c5</strain>
    </source>
</reference>
<evidence type="ECO:0000256" key="3">
    <source>
        <dbReference type="ARBA" id="ARBA00022670"/>
    </source>
</evidence>
<feature type="region of interest" description="Disordered" evidence="12">
    <location>
        <begin position="63"/>
        <end position="116"/>
    </location>
</feature>
<dbReference type="InterPro" id="IPR036779">
    <property type="entry name" value="LysM_dom_sf"/>
</dbReference>
<evidence type="ECO:0000256" key="6">
    <source>
        <dbReference type="ARBA" id="ARBA00022801"/>
    </source>
</evidence>
<feature type="compositionally biased region" description="Basic and acidic residues" evidence="12">
    <location>
        <begin position="63"/>
        <end position="87"/>
    </location>
</feature>
<dbReference type="PANTHER" id="PTHR37425:SF1">
    <property type="entry name" value="OUTER MEMBRANE PROTEIN"/>
    <property type="match status" value="1"/>
</dbReference>
<comment type="similarity">
    <text evidence="10">Belongs to the peptidase M15 family.</text>
</comment>
<dbReference type="SUPFAM" id="SSF55166">
    <property type="entry name" value="Hedgehog/DD-peptidase"/>
    <property type="match status" value="1"/>
</dbReference>
<dbReference type="Gene3D" id="3.10.350.10">
    <property type="entry name" value="LysM domain"/>
    <property type="match status" value="1"/>
</dbReference>
<dbReference type="InterPro" id="IPR018392">
    <property type="entry name" value="LysM"/>
</dbReference>
<protein>
    <recommendedName>
        <fullName evidence="11">Murein endopeptidase K</fullName>
    </recommendedName>
</protein>
<keyword evidence="3" id="KW-0645">Protease</keyword>
<evidence type="ECO:0000256" key="8">
    <source>
        <dbReference type="ARBA" id="ARBA00023049"/>
    </source>
</evidence>
<dbReference type="GO" id="GO:0071555">
    <property type="term" value="P:cell wall organization"/>
    <property type="evidence" value="ECO:0007669"/>
    <property type="project" value="UniProtKB-KW"/>
</dbReference>
<dbReference type="PANTHER" id="PTHR37425">
    <property type="match status" value="1"/>
</dbReference>
<dbReference type="PROSITE" id="PS51782">
    <property type="entry name" value="LYSM"/>
    <property type="match status" value="1"/>
</dbReference>
<dbReference type="AlphaFoldDB" id="A0A0K1EBZ6"/>